<keyword evidence="3 6" id="KW-0812">Transmembrane</keyword>
<dbReference type="PANTHER" id="PTHR33406">
    <property type="entry name" value="MEMBRANE PROTEIN MJ1562-RELATED"/>
    <property type="match status" value="1"/>
</dbReference>
<feature type="transmembrane region" description="Helical" evidence="6">
    <location>
        <begin position="306"/>
        <end position="327"/>
    </location>
</feature>
<dbReference type="Proteomes" id="UP000194137">
    <property type="component" value="Chromosome"/>
</dbReference>
<dbReference type="Pfam" id="PF03176">
    <property type="entry name" value="MMPL"/>
    <property type="match status" value="1"/>
</dbReference>
<dbReference type="SUPFAM" id="SSF82866">
    <property type="entry name" value="Multidrug efflux transporter AcrB transmembrane domain"/>
    <property type="match status" value="2"/>
</dbReference>
<feature type="transmembrane region" description="Helical" evidence="6">
    <location>
        <begin position="841"/>
        <end position="860"/>
    </location>
</feature>
<dbReference type="InterPro" id="IPR000731">
    <property type="entry name" value="SSD"/>
</dbReference>
<dbReference type="EMBL" id="CP021112">
    <property type="protein sequence ID" value="ARP98435.1"/>
    <property type="molecule type" value="Genomic_DNA"/>
</dbReference>
<dbReference type="InterPro" id="IPR017841">
    <property type="entry name" value="Hopanoid_biosynth_HpnN"/>
</dbReference>
<feature type="transmembrane region" description="Helical" evidence="6">
    <location>
        <begin position="410"/>
        <end position="434"/>
    </location>
</feature>
<name>A0A1W6ZMD3_9HYPH</name>
<evidence type="ECO:0000313" key="9">
    <source>
        <dbReference type="Proteomes" id="UP000194137"/>
    </source>
</evidence>
<reference evidence="8 9" key="1">
    <citation type="submission" date="2017-05" db="EMBL/GenBank/DDBJ databases">
        <title>Full genome sequence of Pseudorhodoplanes sinuspersici.</title>
        <authorList>
            <person name="Dastgheib S.M.M."/>
            <person name="Shavandi M."/>
            <person name="Tirandaz H."/>
        </authorList>
    </citation>
    <scope>NUCLEOTIDE SEQUENCE [LARGE SCALE GENOMIC DNA]</scope>
    <source>
        <strain evidence="8 9">RIPI110</strain>
    </source>
</reference>
<dbReference type="KEGG" id="psin:CAK95_04510"/>
<gene>
    <name evidence="8" type="ORF">CAK95_04510</name>
</gene>
<dbReference type="GO" id="GO:0005886">
    <property type="term" value="C:plasma membrane"/>
    <property type="evidence" value="ECO:0007669"/>
    <property type="project" value="UniProtKB-SubCell"/>
</dbReference>
<evidence type="ECO:0000313" key="8">
    <source>
        <dbReference type="EMBL" id="ARP98435.1"/>
    </source>
</evidence>
<dbReference type="PROSITE" id="PS50156">
    <property type="entry name" value="SSD"/>
    <property type="match status" value="1"/>
</dbReference>
<evidence type="ECO:0000256" key="1">
    <source>
        <dbReference type="ARBA" id="ARBA00004651"/>
    </source>
</evidence>
<accession>A0A1W6ZMD3</accession>
<evidence type="ECO:0000256" key="2">
    <source>
        <dbReference type="ARBA" id="ARBA00022475"/>
    </source>
</evidence>
<dbReference type="InterPro" id="IPR050545">
    <property type="entry name" value="Mycobact_MmpL"/>
</dbReference>
<evidence type="ECO:0000256" key="3">
    <source>
        <dbReference type="ARBA" id="ARBA00022692"/>
    </source>
</evidence>
<feature type="transmembrane region" description="Helical" evidence="6">
    <location>
        <begin position="776"/>
        <end position="797"/>
    </location>
</feature>
<comment type="subcellular location">
    <subcellularLocation>
        <location evidence="1">Cell membrane</location>
        <topology evidence="1">Multi-pass membrane protein</topology>
    </subcellularLocation>
</comment>
<evidence type="ECO:0000259" key="7">
    <source>
        <dbReference type="PROSITE" id="PS50156"/>
    </source>
</evidence>
<dbReference type="OrthoDB" id="7518665at2"/>
<evidence type="ECO:0000256" key="6">
    <source>
        <dbReference type="SAM" id="Phobius"/>
    </source>
</evidence>
<feature type="transmembrane region" description="Helical" evidence="6">
    <location>
        <begin position="458"/>
        <end position="480"/>
    </location>
</feature>
<proteinExistence type="predicted"/>
<feature type="transmembrane region" description="Helical" evidence="6">
    <location>
        <begin position="282"/>
        <end position="300"/>
    </location>
</feature>
<protein>
    <submittedName>
        <fullName evidence="8">Hopanoid biosynthesis-associated RND transporter HpnN</fullName>
    </submittedName>
</protein>
<feature type="transmembrane region" description="Helical" evidence="6">
    <location>
        <begin position="376"/>
        <end position="398"/>
    </location>
</feature>
<evidence type="ECO:0000256" key="4">
    <source>
        <dbReference type="ARBA" id="ARBA00022989"/>
    </source>
</evidence>
<keyword evidence="2" id="KW-1003">Cell membrane</keyword>
<keyword evidence="4 6" id="KW-1133">Transmembrane helix</keyword>
<feature type="transmembrane region" description="Helical" evidence="6">
    <location>
        <begin position="23"/>
        <end position="43"/>
    </location>
</feature>
<dbReference type="InterPro" id="IPR004869">
    <property type="entry name" value="MMPL_dom"/>
</dbReference>
<keyword evidence="9" id="KW-1185">Reference proteome</keyword>
<feature type="transmembrane region" description="Helical" evidence="6">
    <location>
        <begin position="809"/>
        <end position="829"/>
    </location>
</feature>
<dbReference type="NCBIfam" id="TIGR03480">
    <property type="entry name" value="HpnN"/>
    <property type="match status" value="1"/>
</dbReference>
<dbReference type="PANTHER" id="PTHR33406:SF13">
    <property type="entry name" value="MEMBRANE PROTEIN YDFJ"/>
    <property type="match status" value="1"/>
</dbReference>
<keyword evidence="5 6" id="KW-0472">Membrane</keyword>
<feature type="domain" description="SSD" evidence="7">
    <location>
        <begin position="307"/>
        <end position="433"/>
    </location>
</feature>
<dbReference type="Gene3D" id="1.20.1640.10">
    <property type="entry name" value="Multidrug efflux transporter AcrB transmembrane domain"/>
    <property type="match status" value="2"/>
</dbReference>
<feature type="transmembrane region" description="Helical" evidence="6">
    <location>
        <begin position="746"/>
        <end position="769"/>
    </location>
</feature>
<sequence length="877" mass="93308">MDSQKASVLPGIIGKIVQGSIRFPWLTILLFCLISAVSGIYAVRNFAINTDISNLISPELDWRKREIAFEKAFPSRSESILAVVDAPTPELAALAADALTEKLKGQSGIFNAVRRPDGGEFFEKNGLLFMPVEKVGETLGLLQAAGPFIGTLGRNPNWQGLAQATQMSLIGVRGGRLTLDGMTPIFDRFSNTFEQIAANQPASFSWQELLNNAKSQPGDTRRFIDIWPKLDFSALEPGRAATDAVRKAAADVDIASNYQARLRLTGPVPISDEEFATVKEGALVNGIGTVIIVLFILWFALKSARIIASVFIALTAGLAITAALGFALVGSLNLISVAFFVLFVGLGVDFCIQYSVRYRDERYHGDTLKDALVDAAKGVGGPLTLAAAATAAGFLAFLPTNYQGVSELGLIAGLGMIIAYAVTITLLPALLAIVNPPGEKEPLGYAFLAPVDRFVERYRIAVVAGTLGVAILGAPLLYFLRFDFNPLNLRSPTVESIATYLDLRKDPNTGASSINILVPNAKDAQAVAAKLRGLPEVARVMTLESFVPEDQEAKLGLIKQAIPALRPNLNVKPGPTPSDADSIAAIKQTSEALKGIAEGKTEPGAVAAQRLAKQLDALATDSTARRAAAEKAVTMPLNFKLAELRNLLQAQPVTAANLPDDLKQTWTTADGQTRVEVFPSGDPNDNETLRTFAQKVLEVAPNAIGGPISILKSGDTIIVAFIQAGALALFSISILLWIVLRRFGDVLLTIVPLLLAGVITMEICVLIGLPLNFANIIALPLLLGIGVAFKIYYIMAWRSGQTGLLQSSLTRAVFFSSLTTATAFGSLWLSSHPGTSSMGKLLALSLVTTLAAAVLFQPALMGRPRNGTKPGTDAGVK</sequence>
<organism evidence="8 9">
    <name type="scientific">Pseudorhodoplanes sinuspersici</name>
    <dbReference type="NCBI Taxonomy" id="1235591"/>
    <lineage>
        <taxon>Bacteria</taxon>
        <taxon>Pseudomonadati</taxon>
        <taxon>Pseudomonadota</taxon>
        <taxon>Alphaproteobacteria</taxon>
        <taxon>Hyphomicrobiales</taxon>
        <taxon>Pseudorhodoplanes</taxon>
    </lineage>
</organism>
<feature type="transmembrane region" description="Helical" evidence="6">
    <location>
        <begin position="717"/>
        <end position="740"/>
    </location>
</feature>
<dbReference type="AlphaFoldDB" id="A0A1W6ZMD3"/>
<dbReference type="STRING" id="1235591.CAK95_04510"/>
<evidence type="ECO:0000256" key="5">
    <source>
        <dbReference type="ARBA" id="ARBA00023136"/>
    </source>
</evidence>
<feature type="transmembrane region" description="Helical" evidence="6">
    <location>
        <begin position="334"/>
        <end position="356"/>
    </location>
</feature>